<evidence type="ECO:0000313" key="6">
    <source>
        <dbReference type="Proteomes" id="UP000886723"/>
    </source>
</evidence>
<evidence type="ECO:0000313" key="5">
    <source>
        <dbReference type="EMBL" id="HIV13985.1"/>
    </source>
</evidence>
<dbReference type="Proteomes" id="UP000886723">
    <property type="component" value="Unassembled WGS sequence"/>
</dbReference>
<reference evidence="5" key="2">
    <citation type="journal article" date="2021" name="PeerJ">
        <title>Extensive microbial diversity within the chicken gut microbiome revealed by metagenomics and culture.</title>
        <authorList>
            <person name="Gilroy R."/>
            <person name="Ravi A."/>
            <person name="Getino M."/>
            <person name="Pursley I."/>
            <person name="Horton D.L."/>
            <person name="Alikhan N.F."/>
            <person name="Baker D."/>
            <person name="Gharbi K."/>
            <person name="Hall N."/>
            <person name="Watson M."/>
            <person name="Adriaenssens E.M."/>
            <person name="Foster-Nyarko E."/>
            <person name="Jarju S."/>
            <person name="Secka A."/>
            <person name="Antonio M."/>
            <person name="Oren A."/>
            <person name="Chaudhuri R.R."/>
            <person name="La Ragione R."/>
            <person name="Hildebrand F."/>
            <person name="Pallen M.J."/>
        </authorList>
    </citation>
    <scope>NUCLEOTIDE SEQUENCE</scope>
    <source>
        <strain evidence="5">ChiBcec2-4451</strain>
    </source>
</reference>
<dbReference type="Pfam" id="PF00356">
    <property type="entry name" value="LacI"/>
    <property type="match status" value="1"/>
</dbReference>
<dbReference type="SUPFAM" id="SSF53822">
    <property type="entry name" value="Periplasmic binding protein-like I"/>
    <property type="match status" value="1"/>
</dbReference>
<dbReference type="InterPro" id="IPR046335">
    <property type="entry name" value="LacI/GalR-like_sensor"/>
</dbReference>
<dbReference type="Gene3D" id="1.10.260.40">
    <property type="entry name" value="lambda repressor-like DNA-binding domains"/>
    <property type="match status" value="1"/>
</dbReference>
<proteinExistence type="predicted"/>
<dbReference type="CDD" id="cd01542">
    <property type="entry name" value="PBP1_TreR-like"/>
    <property type="match status" value="1"/>
</dbReference>
<organism evidence="5 6">
    <name type="scientific">Candidatus Pullilachnospira stercoravium</name>
    <dbReference type="NCBI Taxonomy" id="2840913"/>
    <lineage>
        <taxon>Bacteria</taxon>
        <taxon>Bacillati</taxon>
        <taxon>Bacillota</taxon>
        <taxon>Clostridia</taxon>
        <taxon>Lachnospirales</taxon>
        <taxon>Lachnospiraceae</taxon>
        <taxon>Lachnospiraceae incertae sedis</taxon>
        <taxon>Candidatus Pullilachnospira</taxon>
    </lineage>
</organism>
<evidence type="ECO:0000259" key="4">
    <source>
        <dbReference type="PROSITE" id="PS50932"/>
    </source>
</evidence>
<keyword evidence="2 5" id="KW-0238">DNA-binding</keyword>
<dbReference type="PROSITE" id="PS50932">
    <property type="entry name" value="HTH_LACI_2"/>
    <property type="match status" value="1"/>
</dbReference>
<reference evidence="5" key="1">
    <citation type="submission" date="2020-10" db="EMBL/GenBank/DDBJ databases">
        <authorList>
            <person name="Gilroy R."/>
        </authorList>
    </citation>
    <scope>NUCLEOTIDE SEQUENCE</scope>
    <source>
        <strain evidence="5">ChiBcec2-4451</strain>
    </source>
</reference>
<dbReference type="AlphaFoldDB" id="A0A9D1NXN1"/>
<dbReference type="PANTHER" id="PTHR30146">
    <property type="entry name" value="LACI-RELATED TRANSCRIPTIONAL REPRESSOR"/>
    <property type="match status" value="1"/>
</dbReference>
<dbReference type="PROSITE" id="PS00356">
    <property type="entry name" value="HTH_LACI_1"/>
    <property type="match status" value="1"/>
</dbReference>
<evidence type="ECO:0000256" key="3">
    <source>
        <dbReference type="ARBA" id="ARBA00023163"/>
    </source>
</evidence>
<dbReference type="Pfam" id="PF13377">
    <property type="entry name" value="Peripla_BP_3"/>
    <property type="match status" value="1"/>
</dbReference>
<name>A0A9D1NXN1_9FIRM</name>
<dbReference type="CDD" id="cd01392">
    <property type="entry name" value="HTH_LacI"/>
    <property type="match status" value="1"/>
</dbReference>
<dbReference type="GO" id="GO:0000976">
    <property type="term" value="F:transcription cis-regulatory region binding"/>
    <property type="evidence" value="ECO:0007669"/>
    <property type="project" value="TreeGrafter"/>
</dbReference>
<dbReference type="EMBL" id="DVON01000272">
    <property type="protein sequence ID" value="HIV13985.1"/>
    <property type="molecule type" value="Genomic_DNA"/>
</dbReference>
<dbReference type="GO" id="GO:0003700">
    <property type="term" value="F:DNA-binding transcription factor activity"/>
    <property type="evidence" value="ECO:0007669"/>
    <property type="project" value="TreeGrafter"/>
</dbReference>
<comment type="caution">
    <text evidence="5">The sequence shown here is derived from an EMBL/GenBank/DDBJ whole genome shotgun (WGS) entry which is preliminary data.</text>
</comment>
<dbReference type="SMART" id="SM00354">
    <property type="entry name" value="HTH_LACI"/>
    <property type="match status" value="1"/>
</dbReference>
<dbReference type="InterPro" id="IPR010982">
    <property type="entry name" value="Lambda_DNA-bd_dom_sf"/>
</dbReference>
<protein>
    <submittedName>
        <fullName evidence="5">LacI family DNA-binding transcriptional regulator</fullName>
    </submittedName>
</protein>
<feature type="domain" description="HTH lacI-type" evidence="4">
    <location>
        <begin position="1"/>
        <end position="54"/>
    </location>
</feature>
<sequence length="326" mass="36316">MTIQEIARMAGVSSAAVSRYLNQGSLSQEKRERIRAVIEQTDYRPSEYARALRTKRSRQIGVVVPQIDSEAVPRILSGISQELDQENYHFLLMNSSGSMEKEVRMLASFASSQVDGLILAASQITGGHREEIEKMPFPVVLVGQRTDICSCVYHDDYQAAWTAMNHLLKSGVERPAYLGVNRRDLAAGEARFQGAGAALAQKGFSIEKIPKEEVEFTSESGYRGMEKLLEAREVPDGVFCASDLIAAGAMACLRDRGYRVPHQVRVTGIGHGRVADLLTPRLTTVHYHYKTSGREAARMLLELIENPRARRREKQLQVRLVVQESA</sequence>
<gene>
    <name evidence="5" type="ORF">IAA63_12735</name>
</gene>
<evidence type="ECO:0000256" key="2">
    <source>
        <dbReference type="ARBA" id="ARBA00023125"/>
    </source>
</evidence>
<dbReference type="Gene3D" id="3.40.50.2300">
    <property type="match status" value="2"/>
</dbReference>
<dbReference type="PANTHER" id="PTHR30146:SF109">
    <property type="entry name" value="HTH-TYPE TRANSCRIPTIONAL REGULATOR GALS"/>
    <property type="match status" value="1"/>
</dbReference>
<keyword evidence="1" id="KW-0805">Transcription regulation</keyword>
<dbReference type="InterPro" id="IPR028082">
    <property type="entry name" value="Peripla_BP_I"/>
</dbReference>
<accession>A0A9D1NXN1</accession>
<keyword evidence="3" id="KW-0804">Transcription</keyword>
<evidence type="ECO:0000256" key="1">
    <source>
        <dbReference type="ARBA" id="ARBA00023015"/>
    </source>
</evidence>
<dbReference type="InterPro" id="IPR000843">
    <property type="entry name" value="HTH_LacI"/>
</dbReference>
<dbReference type="SUPFAM" id="SSF47413">
    <property type="entry name" value="lambda repressor-like DNA-binding domains"/>
    <property type="match status" value="1"/>
</dbReference>